<accession>A0A396RRL6</accession>
<feature type="domain" description="EAL" evidence="2">
    <location>
        <begin position="249"/>
        <end position="503"/>
    </location>
</feature>
<dbReference type="SUPFAM" id="SSF141868">
    <property type="entry name" value="EAL domain-like"/>
    <property type="match status" value="1"/>
</dbReference>
<dbReference type="PANTHER" id="PTHR33121:SF79">
    <property type="entry name" value="CYCLIC DI-GMP PHOSPHODIESTERASE PDED-RELATED"/>
    <property type="match status" value="1"/>
</dbReference>
<dbReference type="InterPro" id="IPR029787">
    <property type="entry name" value="Nucleotide_cyclase"/>
</dbReference>
<keyword evidence="4" id="KW-1185">Reference proteome</keyword>
<dbReference type="Pfam" id="PF00563">
    <property type="entry name" value="EAL"/>
    <property type="match status" value="1"/>
</dbReference>
<dbReference type="Gene3D" id="3.20.20.450">
    <property type="entry name" value="EAL domain"/>
    <property type="match status" value="1"/>
</dbReference>
<evidence type="ECO:0000313" key="3">
    <source>
        <dbReference type="EMBL" id="RHW16953.1"/>
    </source>
</evidence>
<dbReference type="InterPro" id="IPR043128">
    <property type="entry name" value="Rev_trsase/Diguanyl_cyclase"/>
</dbReference>
<dbReference type="InterPro" id="IPR001633">
    <property type="entry name" value="EAL_dom"/>
</dbReference>
<dbReference type="InterPro" id="IPR050706">
    <property type="entry name" value="Cyclic-di-GMP_PDE-like"/>
</dbReference>
<proteinExistence type="predicted"/>
<dbReference type="EMBL" id="QWLV01000006">
    <property type="protein sequence ID" value="RHW16953.1"/>
    <property type="molecule type" value="Genomic_DNA"/>
</dbReference>
<dbReference type="Gene3D" id="3.30.70.270">
    <property type="match status" value="1"/>
</dbReference>
<name>A0A396RRL6_9SPHN</name>
<dbReference type="SMART" id="SM00052">
    <property type="entry name" value="EAL"/>
    <property type="match status" value="1"/>
</dbReference>
<comment type="caution">
    <text evidence="3">The sequence shown here is derived from an EMBL/GenBank/DDBJ whole genome shotgun (WGS) entry which is preliminary data.</text>
</comment>
<protein>
    <submittedName>
        <fullName evidence="3">GGDEF domain-containing protein</fullName>
    </submittedName>
</protein>
<gene>
    <name evidence="3" type="ORF">D1610_12495</name>
</gene>
<reference evidence="3 4" key="1">
    <citation type="submission" date="2018-08" db="EMBL/GenBank/DDBJ databases">
        <title>The multiple taxonomic identification of Sphingomonas gilva.</title>
        <authorList>
            <person name="Zhu D."/>
            <person name="Zheng S."/>
        </authorList>
    </citation>
    <scope>NUCLEOTIDE SEQUENCE [LARGE SCALE GENOMIC DNA]</scope>
    <source>
        <strain evidence="3 4">ZDH117</strain>
    </source>
</reference>
<dbReference type="CDD" id="cd01948">
    <property type="entry name" value="EAL"/>
    <property type="match status" value="1"/>
</dbReference>
<dbReference type="PROSITE" id="PS50883">
    <property type="entry name" value="EAL"/>
    <property type="match status" value="1"/>
</dbReference>
<dbReference type="InterPro" id="IPR035919">
    <property type="entry name" value="EAL_sf"/>
</dbReference>
<feature type="region of interest" description="Disordered" evidence="1">
    <location>
        <begin position="71"/>
        <end position="92"/>
    </location>
</feature>
<dbReference type="SUPFAM" id="SSF55073">
    <property type="entry name" value="Nucleotide cyclase"/>
    <property type="match status" value="1"/>
</dbReference>
<sequence length="526" mass="57106">MAKARNQGRTGLSGWVERHAAMTCICAGLAIPVPVMLSPGDHPVATAASLIAAALALAGAWLRDRASARSRFTADPEATPDPRKANRHQTTGLATREPLLAAMRADLAAGPSGGTLGVVEFVDFDRLNGFDCALADRALGTLADRVRRMIGPRRPVGQIDRARIAIWFGRECDGDTARAELDAIRYALADAIEHDGSTIIPDLRLGLAHRAAAEDTAELIVTRAIASLATGGVVMAEAEADPEAQARRAFVLEQDLRQAVTRGQLALVYQPLIDGVRQRVCGAEALMRWQHPEFGPVQPTEFIPIVEAAGLAEEIGMWAMNAACREARGWRTLGKGDLFVAVNLSAQQLHRDDLPKMIERTLARHRLPPAALEIELTETVAAGDVAHIRSLFERLRAMGVRIAIDDFGTGYSSLSYLRTLAFDKIKIDREFVSEVDTRRDSQAICQSLIALGRGLGIRVLAEGVERREEYEWLRRHGCGLFQGFLFSRPLSPADFTAFVRDSAAITRATAVSPAALQSHVIERLTA</sequence>
<organism evidence="3 4">
    <name type="scientific">Sphingomonas gilva</name>
    <dbReference type="NCBI Taxonomy" id="2305907"/>
    <lineage>
        <taxon>Bacteria</taxon>
        <taxon>Pseudomonadati</taxon>
        <taxon>Pseudomonadota</taxon>
        <taxon>Alphaproteobacteria</taxon>
        <taxon>Sphingomonadales</taxon>
        <taxon>Sphingomonadaceae</taxon>
        <taxon>Sphingomonas</taxon>
    </lineage>
</organism>
<dbReference type="PANTHER" id="PTHR33121">
    <property type="entry name" value="CYCLIC DI-GMP PHOSPHODIESTERASE PDEF"/>
    <property type="match status" value="1"/>
</dbReference>
<evidence type="ECO:0000259" key="2">
    <source>
        <dbReference type="PROSITE" id="PS50883"/>
    </source>
</evidence>
<evidence type="ECO:0000313" key="4">
    <source>
        <dbReference type="Proteomes" id="UP000266693"/>
    </source>
</evidence>
<dbReference type="GO" id="GO:0071111">
    <property type="term" value="F:cyclic-guanylate-specific phosphodiesterase activity"/>
    <property type="evidence" value="ECO:0007669"/>
    <property type="project" value="InterPro"/>
</dbReference>
<dbReference type="RefSeq" id="WP_118864534.1">
    <property type="nucleotide sequence ID" value="NZ_QWLV01000006.1"/>
</dbReference>
<dbReference type="Proteomes" id="UP000266693">
    <property type="component" value="Unassembled WGS sequence"/>
</dbReference>
<dbReference type="OrthoDB" id="9814202at2"/>
<evidence type="ECO:0000256" key="1">
    <source>
        <dbReference type="SAM" id="MobiDB-lite"/>
    </source>
</evidence>
<dbReference type="AlphaFoldDB" id="A0A396RRL6"/>